<dbReference type="EMBL" id="BSSA01000002">
    <property type="protein sequence ID" value="GLW68483.1"/>
    <property type="molecule type" value="Genomic_DNA"/>
</dbReference>
<evidence type="ECO:0000313" key="3">
    <source>
        <dbReference type="Proteomes" id="UP001165041"/>
    </source>
</evidence>
<accession>A0A9W6Q4W1</accession>
<evidence type="ECO:0008006" key="4">
    <source>
        <dbReference type="Google" id="ProtNLM"/>
    </source>
</evidence>
<feature type="transmembrane region" description="Helical" evidence="1">
    <location>
        <begin position="63"/>
        <end position="82"/>
    </location>
</feature>
<comment type="caution">
    <text evidence="2">The sequence shown here is derived from an EMBL/GenBank/DDBJ whole genome shotgun (WGS) entry which is preliminary data.</text>
</comment>
<dbReference type="AlphaFoldDB" id="A0A9W6Q4W1"/>
<sequence length="218" mass="23294">MPAPLGRRDAALSARAGANGVPARRTRQRLRAGWAVIALGAALCLVGLEALRRAHLLPGDALFFLGDGLVGIVLQGLLWSTVEGRTVVHGPGGRLATARTLIGLRTLRLDLPARVRRVRLWGRPRVWDGLWVTDRRGVTLLLDDARAVARIGAAVRAAQQAGEPVRVSRSAAVRLGLEPPPGRVRRTVRGVVDFSLQIAVPLGTVGLCGLFSWVLTFG</sequence>
<feature type="transmembrane region" description="Helical" evidence="1">
    <location>
        <begin position="194"/>
        <end position="215"/>
    </location>
</feature>
<organism evidence="2 3">
    <name type="scientific">Kitasatospora phosalacinea</name>
    <dbReference type="NCBI Taxonomy" id="2065"/>
    <lineage>
        <taxon>Bacteria</taxon>
        <taxon>Bacillati</taxon>
        <taxon>Actinomycetota</taxon>
        <taxon>Actinomycetes</taxon>
        <taxon>Kitasatosporales</taxon>
        <taxon>Streptomycetaceae</taxon>
        <taxon>Kitasatospora</taxon>
    </lineage>
</organism>
<protein>
    <recommendedName>
        <fullName evidence="4">PH domain-containing protein</fullName>
    </recommendedName>
</protein>
<keyword evidence="1" id="KW-0472">Membrane</keyword>
<name>A0A9W6Q4W1_9ACTN</name>
<gene>
    <name evidence="2" type="ORF">Kpho02_07820</name>
</gene>
<evidence type="ECO:0000256" key="1">
    <source>
        <dbReference type="SAM" id="Phobius"/>
    </source>
</evidence>
<keyword evidence="1" id="KW-0812">Transmembrane</keyword>
<feature type="transmembrane region" description="Helical" evidence="1">
    <location>
        <begin position="32"/>
        <end position="51"/>
    </location>
</feature>
<dbReference type="Proteomes" id="UP001165041">
    <property type="component" value="Unassembled WGS sequence"/>
</dbReference>
<evidence type="ECO:0000313" key="2">
    <source>
        <dbReference type="EMBL" id="GLW68483.1"/>
    </source>
</evidence>
<keyword evidence="1" id="KW-1133">Transmembrane helix</keyword>
<reference evidence="2" key="1">
    <citation type="submission" date="2023-02" db="EMBL/GenBank/DDBJ databases">
        <title>Kitasatospora phosalacinea NBRC 14627.</title>
        <authorList>
            <person name="Ichikawa N."/>
            <person name="Sato H."/>
            <person name="Tonouchi N."/>
        </authorList>
    </citation>
    <scope>NUCLEOTIDE SEQUENCE</scope>
    <source>
        <strain evidence="2">NBRC 14627</strain>
    </source>
</reference>
<proteinExistence type="predicted"/>